<dbReference type="InterPro" id="IPR036237">
    <property type="entry name" value="Xyl_isomerase-like_sf"/>
</dbReference>
<dbReference type="SUPFAM" id="SSF51658">
    <property type="entry name" value="Xylose isomerase-like"/>
    <property type="match status" value="1"/>
</dbReference>
<reference evidence="2" key="1">
    <citation type="submission" date="2021-07" db="EMBL/GenBank/DDBJ databases">
        <title>Shinella sp. nov., a novel member of the genus Shinella from water.</title>
        <authorList>
            <person name="Deng Y."/>
        </authorList>
    </citation>
    <scope>NUCLEOTIDE SEQUENCE</scope>
    <source>
        <strain evidence="2">CPCC 100929</strain>
    </source>
</reference>
<gene>
    <name evidence="2" type="ORF">GB927_010270</name>
</gene>
<sequence length="297" mass="31909">MNKLGLHANVWVRDWSREECILAVNKTAELGFDIIEISAPDPKAMDIAFTAKELQKAGIKANLSLGLDAASDISSGDPDRVKAGETRLREVIAAAAELGSSHVCGILYSAFQKYSEPPTAAGIAGAVEVLTRIGEEAARHGITLGLEVVNRYETNVLNTAGQGVELCKRVGLPNVKVHLDSYHMNIEEADVEMAIVDAGEHLGYFHIGESNRGYLGAGSVDFMAIFNGLARINYAGPIVFESFSSTVVGQPLCGILGIWRNLWTDGEDLARHAKAFITAHQQSAREVGREAPRSALP</sequence>
<name>A0ABT1R5H1_9HYPH</name>
<dbReference type="InterPro" id="IPR013022">
    <property type="entry name" value="Xyl_isomerase-like_TIM-brl"/>
</dbReference>
<dbReference type="PANTHER" id="PTHR12110:SF41">
    <property type="entry name" value="INOSOSE DEHYDRATASE"/>
    <property type="match status" value="1"/>
</dbReference>
<comment type="caution">
    <text evidence="2">The sequence shown here is derived from an EMBL/GenBank/DDBJ whole genome shotgun (WGS) entry which is preliminary data.</text>
</comment>
<evidence type="ECO:0000313" key="3">
    <source>
        <dbReference type="Proteomes" id="UP000996601"/>
    </source>
</evidence>
<feature type="domain" description="Xylose isomerase-like TIM barrel" evidence="1">
    <location>
        <begin position="25"/>
        <end position="265"/>
    </location>
</feature>
<proteinExistence type="predicted"/>
<dbReference type="Proteomes" id="UP000996601">
    <property type="component" value="Unassembled WGS sequence"/>
</dbReference>
<dbReference type="GO" id="GO:0016853">
    <property type="term" value="F:isomerase activity"/>
    <property type="evidence" value="ECO:0007669"/>
    <property type="project" value="UniProtKB-KW"/>
</dbReference>
<evidence type="ECO:0000313" key="2">
    <source>
        <dbReference type="EMBL" id="MCQ4630423.1"/>
    </source>
</evidence>
<evidence type="ECO:0000259" key="1">
    <source>
        <dbReference type="Pfam" id="PF01261"/>
    </source>
</evidence>
<dbReference type="Pfam" id="PF01261">
    <property type="entry name" value="AP_endonuc_2"/>
    <property type="match status" value="1"/>
</dbReference>
<dbReference type="EMBL" id="WHSB02000003">
    <property type="protein sequence ID" value="MCQ4630423.1"/>
    <property type="molecule type" value="Genomic_DNA"/>
</dbReference>
<organism evidence="2 3">
    <name type="scientific">Shinella lacus</name>
    <dbReference type="NCBI Taxonomy" id="2654216"/>
    <lineage>
        <taxon>Bacteria</taxon>
        <taxon>Pseudomonadati</taxon>
        <taxon>Pseudomonadota</taxon>
        <taxon>Alphaproteobacteria</taxon>
        <taxon>Hyphomicrobiales</taxon>
        <taxon>Rhizobiaceae</taxon>
        <taxon>Shinella</taxon>
    </lineage>
</organism>
<accession>A0ABT1R5H1</accession>
<dbReference type="Gene3D" id="3.20.20.150">
    <property type="entry name" value="Divalent-metal-dependent TIM barrel enzymes"/>
    <property type="match status" value="1"/>
</dbReference>
<keyword evidence="3" id="KW-1185">Reference proteome</keyword>
<dbReference type="PANTHER" id="PTHR12110">
    <property type="entry name" value="HYDROXYPYRUVATE ISOMERASE"/>
    <property type="match status" value="1"/>
</dbReference>
<dbReference type="RefSeq" id="WP_256116683.1">
    <property type="nucleotide sequence ID" value="NZ_WHSB02000003.1"/>
</dbReference>
<dbReference type="InterPro" id="IPR050312">
    <property type="entry name" value="IolE/XylAMocC-like"/>
</dbReference>
<keyword evidence="2" id="KW-0413">Isomerase</keyword>
<protein>
    <submittedName>
        <fullName evidence="2">Sugar phosphate isomerase/epimerase</fullName>
    </submittedName>
</protein>